<accession>H6RNB8</accession>
<dbReference type="EMBL" id="FO117623">
    <property type="protein sequence ID" value="CCG02666.1"/>
    <property type="molecule type" value="Genomic_DNA"/>
</dbReference>
<sequence length="32" mass="3568">MAAHEQGFVWFAIGLVLLATGRRPEIKAEENL</sequence>
<gene>
    <name evidence="1" type="ordered locus">BLASA_1747</name>
</gene>
<organism evidence="1 2">
    <name type="scientific">Blastococcus saxobsidens (strain DD2)</name>
    <dbReference type="NCBI Taxonomy" id="1146883"/>
    <lineage>
        <taxon>Bacteria</taxon>
        <taxon>Bacillati</taxon>
        <taxon>Actinomycetota</taxon>
        <taxon>Actinomycetes</taxon>
        <taxon>Geodermatophilales</taxon>
        <taxon>Geodermatophilaceae</taxon>
        <taxon>Blastococcus</taxon>
    </lineage>
</organism>
<dbReference type="HOGENOM" id="CLU_3388322_0_0_11"/>
<proteinExistence type="predicted"/>
<name>H6RNB8_BLASD</name>
<protein>
    <submittedName>
        <fullName evidence="1">Uncharacterized protein</fullName>
    </submittedName>
</protein>
<dbReference type="STRING" id="1146883.BLASA_1747"/>
<dbReference type="KEGG" id="bsd:BLASA_1747"/>
<evidence type="ECO:0000313" key="1">
    <source>
        <dbReference type="EMBL" id="CCG02666.1"/>
    </source>
</evidence>
<evidence type="ECO:0000313" key="2">
    <source>
        <dbReference type="Proteomes" id="UP000007517"/>
    </source>
</evidence>
<reference evidence="1 2" key="1">
    <citation type="journal article" date="2012" name="J. Bacteriol.">
        <title>Genome Sequence of Blastococcus saxobsidens DD2, a Stone-Inhabiting Bacterium.</title>
        <authorList>
            <person name="Chouaia B."/>
            <person name="Crotti E."/>
            <person name="Brusetti L."/>
            <person name="Daffonchio D."/>
            <person name="Essoussi I."/>
            <person name="Nouioui I."/>
            <person name="Sbissi I."/>
            <person name="Ghodhbane-Gtari F."/>
            <person name="Gtari M."/>
            <person name="Vacherie B."/>
            <person name="Barbe V."/>
            <person name="Medigue C."/>
            <person name="Gury J."/>
            <person name="Pujic P."/>
            <person name="Normand P."/>
        </authorList>
    </citation>
    <scope>NUCLEOTIDE SEQUENCE [LARGE SCALE GENOMIC DNA]</scope>
    <source>
        <strain evidence="1 2">DD2</strain>
    </source>
</reference>
<keyword evidence="2" id="KW-1185">Reference proteome</keyword>
<dbReference type="AlphaFoldDB" id="H6RNB8"/>
<reference evidence="2" key="2">
    <citation type="submission" date="2012-02" db="EMBL/GenBank/DDBJ databases">
        <title>Complete genome sequence of Blastococcus saxobsidens strain DD2.</title>
        <authorList>
            <person name="Genoscope."/>
        </authorList>
    </citation>
    <scope>NUCLEOTIDE SEQUENCE [LARGE SCALE GENOMIC DNA]</scope>
    <source>
        <strain evidence="2">DD2</strain>
    </source>
</reference>
<dbReference type="Proteomes" id="UP000007517">
    <property type="component" value="Chromosome"/>
</dbReference>